<dbReference type="PANTHER" id="PTHR36302:SF1">
    <property type="entry name" value="COPPER CHAPERONE PCU(A)C"/>
    <property type="match status" value="1"/>
</dbReference>
<dbReference type="InterPro" id="IPR036182">
    <property type="entry name" value="PCuAC_sf"/>
</dbReference>
<evidence type="ECO:0000313" key="2">
    <source>
        <dbReference type="Proteomes" id="UP000305267"/>
    </source>
</evidence>
<dbReference type="SUPFAM" id="SSF110087">
    <property type="entry name" value="DR1885-like metal-binding protein"/>
    <property type="match status" value="1"/>
</dbReference>
<dbReference type="Proteomes" id="UP000305267">
    <property type="component" value="Unassembled WGS sequence"/>
</dbReference>
<reference evidence="1 2" key="1">
    <citation type="submission" date="2019-06" db="EMBL/GenBank/DDBJ databases">
        <title>Genome of Methylobacterium sp. 17Sr1-39.</title>
        <authorList>
            <person name="Seo T."/>
        </authorList>
    </citation>
    <scope>NUCLEOTIDE SEQUENCE [LARGE SCALE GENOMIC DNA]</scope>
    <source>
        <strain evidence="1 2">17Sr1-39</strain>
    </source>
</reference>
<dbReference type="OrthoDB" id="9796962at2"/>
<dbReference type="AlphaFoldDB" id="A0A5C4LCF7"/>
<dbReference type="PANTHER" id="PTHR36302">
    <property type="entry name" value="BLR7088 PROTEIN"/>
    <property type="match status" value="1"/>
</dbReference>
<dbReference type="EMBL" id="VDDA01000013">
    <property type="protein sequence ID" value="TNC10273.1"/>
    <property type="molecule type" value="Genomic_DNA"/>
</dbReference>
<accession>A0A5C4LCF7</accession>
<keyword evidence="2" id="KW-1185">Reference proteome</keyword>
<name>A0A5C4LCF7_9HYPH</name>
<organism evidence="1 2">
    <name type="scientific">Methylobacterium terricola</name>
    <dbReference type="NCBI Taxonomy" id="2583531"/>
    <lineage>
        <taxon>Bacteria</taxon>
        <taxon>Pseudomonadati</taxon>
        <taxon>Pseudomonadota</taxon>
        <taxon>Alphaproteobacteria</taxon>
        <taxon>Hyphomicrobiales</taxon>
        <taxon>Methylobacteriaceae</taxon>
        <taxon>Methylobacterium</taxon>
    </lineage>
</organism>
<dbReference type="RefSeq" id="WP_139038214.1">
    <property type="nucleotide sequence ID" value="NZ_VDDA01000013.1"/>
</dbReference>
<dbReference type="Gene3D" id="2.60.40.1890">
    <property type="entry name" value="PCu(A)C copper chaperone"/>
    <property type="match status" value="1"/>
</dbReference>
<dbReference type="InterPro" id="IPR058248">
    <property type="entry name" value="Lxx211020-like"/>
</dbReference>
<dbReference type="InterPro" id="IPR007410">
    <property type="entry name" value="LpqE-like"/>
</dbReference>
<gene>
    <name evidence="1" type="ORF">FF100_23615</name>
</gene>
<comment type="caution">
    <text evidence="1">The sequence shown here is derived from an EMBL/GenBank/DDBJ whole genome shotgun (WGS) entry which is preliminary data.</text>
</comment>
<sequence>MDASIHAARRCRHGHAMPLMTRPLYFWKVAAGVAVALCLGRVPAFAGDIDVVHAFVAPTETVGSDIPLHLTVTNRATEADSLVRFRCPFANFSERVTVDKGGEGPPSKRPIQTIAVKAAGETALTPEGMHVMLLQTRQPLVAGERFTCQASFRKAGAVEVPVEVRASR</sequence>
<dbReference type="Pfam" id="PF04314">
    <property type="entry name" value="PCuAC"/>
    <property type="match status" value="1"/>
</dbReference>
<evidence type="ECO:0000313" key="1">
    <source>
        <dbReference type="EMBL" id="TNC10273.1"/>
    </source>
</evidence>
<proteinExistence type="predicted"/>
<protein>
    <submittedName>
        <fullName evidence="1">Copper chaperone PCu(A)C</fullName>
    </submittedName>
</protein>